<keyword evidence="1" id="KW-0808">Transferase</keyword>
<dbReference type="EMBL" id="WUWG01000001">
    <property type="protein sequence ID" value="MXU64102.1"/>
    <property type="molecule type" value="Genomic_DNA"/>
</dbReference>
<dbReference type="GO" id="GO:0034194">
    <property type="term" value="P:D-galactonate catabolic process"/>
    <property type="evidence" value="ECO:0007669"/>
    <property type="project" value="InterPro"/>
</dbReference>
<dbReference type="Gene3D" id="3.30.420.300">
    <property type="entry name" value="2-keto-3-deoxy-galactonokinase, substrate binding domain"/>
    <property type="match status" value="1"/>
</dbReference>
<proteinExistence type="predicted"/>
<name>A0A6B0TSC5_9RHOB</name>
<dbReference type="InterPro" id="IPR007729">
    <property type="entry name" value="DGOK"/>
</dbReference>
<dbReference type="InterPro" id="IPR042258">
    <property type="entry name" value="DGOK_N"/>
</dbReference>
<accession>A0A6B0TSC5</accession>
<evidence type="ECO:0000313" key="1">
    <source>
        <dbReference type="EMBL" id="MXU64102.1"/>
    </source>
</evidence>
<dbReference type="RefSeq" id="WP_160851182.1">
    <property type="nucleotide sequence ID" value="NZ_WUWG01000001.1"/>
</dbReference>
<sequence length="306" mass="32654">MSDLADRCRWIGVDWGTSNLRIWAMDAAGQMLGERRSDKGMGTLTRAEFEPAFLDLAGDLLPEGRVTPVWVCGMAGARTGWAEAGYRPVSTRALPDAAPIPLDGTDSRIRVRILPGISQDNPPDVMRGEETQIAGYLAGAPEFTGVICLPGTHSKWVQIEGGDVFHFASFMTGEIYDLLAHKSVLRLTLDDMDWSDEAFRSGIDDALARPERVSGYLFAMRAGALLNGASPDVGPARLSGLLIGAELAAARPYWLGQEVVLIGAGRLAEIYRAALGHAGLDARIADGAEMALAGLRAAADAFDKGD</sequence>
<dbReference type="GO" id="GO:0008671">
    <property type="term" value="F:2-dehydro-3-deoxygalactonokinase activity"/>
    <property type="evidence" value="ECO:0007669"/>
    <property type="project" value="InterPro"/>
</dbReference>
<gene>
    <name evidence="1" type="ORF">GSH16_01485</name>
</gene>
<dbReference type="Proteomes" id="UP000436016">
    <property type="component" value="Unassembled WGS sequence"/>
</dbReference>
<organism evidence="1 2">
    <name type="scientific">Oceanomicrobium pacificus</name>
    <dbReference type="NCBI Taxonomy" id="2692916"/>
    <lineage>
        <taxon>Bacteria</taxon>
        <taxon>Pseudomonadati</taxon>
        <taxon>Pseudomonadota</taxon>
        <taxon>Alphaproteobacteria</taxon>
        <taxon>Rhodobacterales</taxon>
        <taxon>Paracoccaceae</taxon>
        <taxon>Oceanomicrobium</taxon>
    </lineage>
</organism>
<dbReference type="AlphaFoldDB" id="A0A6B0TSC5"/>
<dbReference type="InterPro" id="IPR042257">
    <property type="entry name" value="DGOK_C"/>
</dbReference>
<protein>
    <submittedName>
        <fullName evidence="1">2-keto-3-deoxy-galactonokinase</fullName>
    </submittedName>
</protein>
<reference evidence="1 2" key="1">
    <citation type="submission" date="2019-12" db="EMBL/GenBank/DDBJ databases">
        <title>Strain KN286 was isolated from seawater, which was collected from Caroline Seamount in the tropical western Pacific.</title>
        <authorList>
            <person name="Wang Q."/>
        </authorList>
    </citation>
    <scope>NUCLEOTIDE SEQUENCE [LARGE SCALE GENOMIC DNA]</scope>
    <source>
        <strain evidence="1 2">KN286</strain>
    </source>
</reference>
<dbReference type="Gene3D" id="3.30.420.310">
    <property type="entry name" value="2-keto-3-deoxy-galactonokinase, C-terminal domain"/>
    <property type="match status" value="1"/>
</dbReference>
<evidence type="ECO:0000313" key="2">
    <source>
        <dbReference type="Proteomes" id="UP000436016"/>
    </source>
</evidence>
<dbReference type="Pfam" id="PF05035">
    <property type="entry name" value="DGOK"/>
    <property type="match status" value="1"/>
</dbReference>
<comment type="caution">
    <text evidence="1">The sequence shown here is derived from an EMBL/GenBank/DDBJ whole genome shotgun (WGS) entry which is preliminary data.</text>
</comment>
<keyword evidence="2" id="KW-1185">Reference proteome</keyword>
<keyword evidence="1" id="KW-0418">Kinase</keyword>